<evidence type="ECO:0000256" key="2">
    <source>
        <dbReference type="ARBA" id="ARBA00009041"/>
    </source>
</evidence>
<keyword evidence="5" id="KW-0372">Hormone</keyword>
<keyword evidence="8 11" id="KW-0732">Signal</keyword>
<keyword evidence="10" id="KW-1185">Reference proteome</keyword>
<dbReference type="PANTHER" id="PTHR14066:SF2">
    <property type="entry name" value="NATRIURETIC PEPTIDES A"/>
    <property type="match status" value="1"/>
</dbReference>
<evidence type="ECO:0000313" key="12">
    <source>
        <dbReference type="Xenbase" id="XB-GENE-17342241"/>
    </source>
</evidence>
<dbReference type="AlphaFoldDB" id="Q0IH46"/>
<protein>
    <recommendedName>
        <fullName evidence="3">Natriuretic peptides A</fullName>
    </recommendedName>
</protein>
<comment type="similarity">
    <text evidence="2">Belongs to the natriuretic peptide family.</text>
</comment>
<dbReference type="Xenbase" id="XB-GENE-17342241">
    <property type="gene designation" value="nppa.S"/>
</dbReference>
<dbReference type="GO" id="GO:0006182">
    <property type="term" value="P:cGMP biosynthetic process"/>
    <property type="evidence" value="ECO:0000318"/>
    <property type="project" value="GO_Central"/>
</dbReference>
<keyword evidence="7" id="KW-1015">Disulfide bond</keyword>
<dbReference type="SMART" id="SM00183">
    <property type="entry name" value="NAT_PEP"/>
    <property type="match status" value="1"/>
</dbReference>
<dbReference type="GO" id="GO:0097746">
    <property type="term" value="P:blood vessel diameter maintenance"/>
    <property type="evidence" value="ECO:0007669"/>
    <property type="project" value="UniProtKB-KW"/>
</dbReference>
<evidence type="ECO:0000256" key="3">
    <source>
        <dbReference type="ARBA" id="ARBA00020078"/>
    </source>
</evidence>
<proteinExistence type="evidence at transcript level"/>
<dbReference type="PANTHER" id="PTHR14066">
    <property type="entry name" value="ATRIAL NATRIURETIC FACTOR PRECURSOR"/>
    <property type="match status" value="1"/>
</dbReference>
<dbReference type="GO" id="GO:0007218">
    <property type="term" value="P:neuropeptide signaling pathway"/>
    <property type="evidence" value="ECO:0000318"/>
    <property type="project" value="GO_Central"/>
</dbReference>
<organism evidence="9">
    <name type="scientific">Xenopus laevis</name>
    <name type="common">African clawed frog</name>
    <dbReference type="NCBI Taxonomy" id="8355"/>
    <lineage>
        <taxon>Eukaryota</taxon>
        <taxon>Metazoa</taxon>
        <taxon>Chordata</taxon>
        <taxon>Craniata</taxon>
        <taxon>Vertebrata</taxon>
        <taxon>Euteleostomi</taxon>
        <taxon>Amphibia</taxon>
        <taxon>Batrachia</taxon>
        <taxon>Anura</taxon>
        <taxon>Pipoidea</taxon>
        <taxon>Pipidae</taxon>
        <taxon>Xenopodinae</taxon>
        <taxon>Xenopus</taxon>
        <taxon>Xenopus</taxon>
    </lineage>
</organism>
<feature type="signal peptide" evidence="8">
    <location>
        <begin position="1"/>
        <end position="23"/>
    </location>
</feature>
<dbReference type="GeneID" id="779298"/>
<evidence type="ECO:0000313" key="10">
    <source>
        <dbReference type="Proteomes" id="UP000186698"/>
    </source>
</evidence>
<reference evidence="9" key="2">
    <citation type="submission" date="2006-09" db="EMBL/GenBank/DDBJ databases">
        <authorList>
            <consortium name="NIH - Xenopus Gene Collection (XGC) project"/>
        </authorList>
    </citation>
    <scope>NUCLEOTIDE SEQUENCE [LARGE SCALE MRNA]</scope>
    <source>
        <tissue evidence="9">Heart</tissue>
    </source>
</reference>
<dbReference type="Pfam" id="PF00212">
    <property type="entry name" value="ANP"/>
    <property type="match status" value="1"/>
</dbReference>
<dbReference type="RefSeq" id="NP_001090387.1">
    <property type="nucleotide sequence ID" value="NM_001096918.1"/>
</dbReference>
<keyword evidence="6" id="KW-0838">Vasoactive</keyword>
<evidence type="ECO:0000313" key="11">
    <source>
        <dbReference type="RefSeq" id="NP_001090387.1"/>
    </source>
</evidence>
<dbReference type="GO" id="GO:0005615">
    <property type="term" value="C:extracellular space"/>
    <property type="evidence" value="ECO:0000318"/>
    <property type="project" value="GO_Central"/>
</dbReference>
<dbReference type="OrthoDB" id="8865096at2759"/>
<reference evidence="11" key="3">
    <citation type="submission" date="2025-04" db="UniProtKB">
        <authorList>
            <consortium name="RefSeq"/>
        </authorList>
    </citation>
    <scope>IDENTIFICATION</scope>
</reference>
<dbReference type="GO" id="GO:0003085">
    <property type="term" value="P:negative regulation of systemic arterial blood pressure"/>
    <property type="evidence" value="ECO:0000318"/>
    <property type="project" value="GO_Central"/>
</dbReference>
<keyword evidence="4" id="KW-0964">Secreted</keyword>
<dbReference type="PRINTS" id="PR00711">
    <property type="entry name" value="ANATPEPTIDE"/>
</dbReference>
<dbReference type="InterPro" id="IPR000663">
    <property type="entry name" value="Natr_peptide"/>
</dbReference>
<evidence type="ECO:0000256" key="1">
    <source>
        <dbReference type="ARBA" id="ARBA00004613"/>
    </source>
</evidence>
<dbReference type="DNASU" id="779298"/>
<dbReference type="GO" id="GO:0005179">
    <property type="term" value="F:hormone activity"/>
    <property type="evidence" value="ECO:0000318"/>
    <property type="project" value="GO_Central"/>
</dbReference>
<dbReference type="EMBL" id="BC123316">
    <property type="protein sequence ID" value="AAI23317.1"/>
    <property type="molecule type" value="mRNA"/>
</dbReference>
<name>Q0IH46_XENLA</name>
<evidence type="ECO:0000256" key="7">
    <source>
        <dbReference type="ARBA" id="ARBA00023157"/>
    </source>
</evidence>
<evidence type="ECO:0000313" key="9">
    <source>
        <dbReference type="EMBL" id="AAI23317.1"/>
    </source>
</evidence>
<dbReference type="GO" id="GO:0051427">
    <property type="term" value="F:hormone receptor binding"/>
    <property type="evidence" value="ECO:0000318"/>
    <property type="project" value="GO_Central"/>
</dbReference>
<dbReference type="GO" id="GO:0007168">
    <property type="term" value="P:receptor guanylyl cyclase signaling pathway"/>
    <property type="evidence" value="ECO:0000318"/>
    <property type="project" value="GO_Central"/>
</dbReference>
<evidence type="ECO:0000256" key="4">
    <source>
        <dbReference type="ARBA" id="ARBA00022525"/>
    </source>
</evidence>
<reference evidence="11" key="1">
    <citation type="journal article" date="2002" name="Dev. Dyn.">
        <title>Genetic and genomic tools for Xenopus research: The NIH Xenopus initiative.</title>
        <authorList>
            <person name="Klein S.L."/>
            <person name="Strausberg R.L."/>
            <person name="Wagner L."/>
            <person name="Pontius J."/>
            <person name="Clifton S.W."/>
            <person name="Richardson P."/>
        </authorList>
    </citation>
    <scope>NUCLEOTIDE SEQUENCE</scope>
</reference>
<feature type="chain" id="PRO_5033207184" description="Natriuretic peptides A" evidence="8 11">
    <location>
        <begin position="24"/>
        <end position="147"/>
    </location>
</feature>
<dbReference type="GO" id="GO:0005737">
    <property type="term" value="C:cytoplasm"/>
    <property type="evidence" value="ECO:0000318"/>
    <property type="project" value="GO_Central"/>
</dbReference>
<dbReference type="InterPro" id="IPR002407">
    <property type="entry name" value="Natriuretic_peptide_atrial"/>
</dbReference>
<accession>Q0IH46</accession>
<comment type="subcellular location">
    <subcellularLocation>
        <location evidence="1">Secreted</location>
    </subcellularLocation>
</comment>
<evidence type="ECO:0000256" key="5">
    <source>
        <dbReference type="ARBA" id="ARBA00022702"/>
    </source>
</evidence>
<gene>
    <name evidence="11 12" type="primary">nppa.S</name>
    <name evidence="11" type="synonym">anf</name>
    <name evidence="11" type="synonym">anp</name>
    <name evidence="9" type="synonym">MGC154687</name>
    <name evidence="11" type="synonym">nppa</name>
</gene>
<dbReference type="InterPro" id="IPR050787">
    <property type="entry name" value="Natriuretic_peptide"/>
</dbReference>
<evidence type="ECO:0000256" key="8">
    <source>
        <dbReference type="SAM" id="SignalP"/>
    </source>
</evidence>
<dbReference type="AGR" id="Xenbase:XB-GENE-17342241"/>
<dbReference type="Proteomes" id="UP000186698">
    <property type="component" value="Chromosome 7S"/>
</dbReference>
<evidence type="ECO:0000256" key="6">
    <source>
        <dbReference type="ARBA" id="ARBA00022858"/>
    </source>
</evidence>
<dbReference type="CTD" id="779298"/>
<dbReference type="KEGG" id="xla:779298"/>
<dbReference type="Bgee" id="779298">
    <property type="expression patterns" value="Expressed in heart and 2 other cell types or tissues"/>
</dbReference>
<dbReference type="GO" id="GO:0019934">
    <property type="term" value="P:cGMP-mediated signaling"/>
    <property type="evidence" value="ECO:0000318"/>
    <property type="project" value="GO_Central"/>
</dbReference>
<sequence length="147" mass="16233">MGISFVGYFAFIFFLLTLMKAKASPAYSSVLSSDLTDLKNILDRLDDRVPAEEPMAPSQDLFAQNYDAADSSNAAPSWTGEAIKPQSEIIYNKGSSWETPDKLSRLKSKLRELLNSPRSLRRSSDCFGGRIDKIGAQSGMGCNSHRF</sequence>